<keyword evidence="2" id="KW-0413">Isomerase</keyword>
<dbReference type="RefSeq" id="WP_078485908.1">
    <property type="nucleotide sequence ID" value="NZ_MPRJ01000009.1"/>
</dbReference>
<evidence type="ECO:0000313" key="2">
    <source>
        <dbReference type="EMBL" id="OOZ37495.1"/>
    </source>
</evidence>
<dbReference type="InterPro" id="IPR032710">
    <property type="entry name" value="NTF2-like_dom_sf"/>
</dbReference>
<dbReference type="EMBL" id="MPRJ01000009">
    <property type="protein sequence ID" value="OOZ37495.1"/>
    <property type="molecule type" value="Genomic_DNA"/>
</dbReference>
<dbReference type="SUPFAM" id="SSF54427">
    <property type="entry name" value="NTF2-like"/>
    <property type="match status" value="1"/>
</dbReference>
<keyword evidence="3" id="KW-1185">Reference proteome</keyword>
<sequence>MTAYETPEDAEDAYYDAIDESDLEKMMSVWSDASQTVCLLPMQPMQHGKQAIRGMWQAMLNPSMRVDITVNHLQWSNFGEIAIHVVEESVLVPAMGERQPPIYATNIFHKVDDGWRMLMHLNSPAPPPEGMMPPGMPGQ</sequence>
<evidence type="ECO:0000259" key="1">
    <source>
        <dbReference type="Pfam" id="PF13474"/>
    </source>
</evidence>
<reference evidence="2 3" key="1">
    <citation type="submission" date="2016-11" db="EMBL/GenBank/DDBJ databases">
        <title>Mixed transmission modes and dynamic genome evolution in an obligate animal-bacterial symbiosis.</title>
        <authorList>
            <person name="Russell S.L."/>
            <person name="Corbett-Detig R.B."/>
            <person name="Cavanaugh C.M."/>
        </authorList>
    </citation>
    <scope>NUCLEOTIDE SEQUENCE [LARGE SCALE GENOMIC DNA]</scope>
    <source>
        <strain evidence="2">Se-Cadez</strain>
    </source>
</reference>
<evidence type="ECO:0000313" key="3">
    <source>
        <dbReference type="Proteomes" id="UP000190896"/>
    </source>
</evidence>
<dbReference type="Proteomes" id="UP000190896">
    <property type="component" value="Unassembled WGS sequence"/>
</dbReference>
<dbReference type="OrthoDB" id="5767026at2"/>
<dbReference type="Gene3D" id="3.10.450.50">
    <property type="match status" value="1"/>
</dbReference>
<protein>
    <submittedName>
        <fullName evidence="2">Ketosteroid isomerase</fullName>
    </submittedName>
</protein>
<gene>
    <name evidence="2" type="ORF">BOW51_02270</name>
</gene>
<dbReference type="AlphaFoldDB" id="A0A1T2KXB7"/>
<feature type="domain" description="SnoaL-like" evidence="1">
    <location>
        <begin position="10"/>
        <end position="124"/>
    </location>
</feature>
<dbReference type="Pfam" id="PF13474">
    <property type="entry name" value="SnoaL_3"/>
    <property type="match status" value="1"/>
</dbReference>
<organism evidence="2 3">
    <name type="scientific">Solemya velesiana gill symbiont</name>
    <dbReference type="NCBI Taxonomy" id="1918948"/>
    <lineage>
        <taxon>Bacteria</taxon>
        <taxon>Pseudomonadati</taxon>
        <taxon>Pseudomonadota</taxon>
        <taxon>Gammaproteobacteria</taxon>
        <taxon>sulfur-oxidizing symbionts</taxon>
    </lineage>
</organism>
<dbReference type="GO" id="GO:0016853">
    <property type="term" value="F:isomerase activity"/>
    <property type="evidence" value="ECO:0007669"/>
    <property type="project" value="UniProtKB-KW"/>
</dbReference>
<name>A0A1T2KXB7_9GAMM</name>
<accession>A0A1T2KXB7</accession>
<comment type="caution">
    <text evidence="2">The sequence shown here is derived from an EMBL/GenBank/DDBJ whole genome shotgun (WGS) entry which is preliminary data.</text>
</comment>
<dbReference type="InterPro" id="IPR037401">
    <property type="entry name" value="SnoaL-like"/>
</dbReference>
<proteinExistence type="predicted"/>